<dbReference type="EMBL" id="ML986678">
    <property type="protein sequence ID" value="KAF2260576.1"/>
    <property type="molecule type" value="Genomic_DNA"/>
</dbReference>
<keyword evidence="7" id="KW-1185">Reference proteome</keyword>
<organism evidence="6 7">
    <name type="scientific">Lojkania enalia</name>
    <dbReference type="NCBI Taxonomy" id="147567"/>
    <lineage>
        <taxon>Eukaryota</taxon>
        <taxon>Fungi</taxon>
        <taxon>Dikarya</taxon>
        <taxon>Ascomycota</taxon>
        <taxon>Pezizomycotina</taxon>
        <taxon>Dothideomycetes</taxon>
        <taxon>Pleosporomycetidae</taxon>
        <taxon>Pleosporales</taxon>
        <taxon>Pleosporales incertae sedis</taxon>
        <taxon>Lojkania</taxon>
    </lineage>
</organism>
<dbReference type="Proteomes" id="UP000800093">
    <property type="component" value="Unassembled WGS sequence"/>
</dbReference>
<gene>
    <name evidence="6" type="ORF">CC78DRAFT_555534</name>
</gene>
<feature type="chain" id="PRO_5040479949" evidence="3">
    <location>
        <begin position="26"/>
        <end position="297"/>
    </location>
</feature>
<proteinExistence type="predicted"/>
<dbReference type="Pfam" id="PF01764">
    <property type="entry name" value="Lipase_3"/>
    <property type="match status" value="1"/>
</dbReference>
<keyword evidence="1 3" id="KW-0732">Signal</keyword>
<dbReference type="AlphaFoldDB" id="A0A9P4N6G5"/>
<reference evidence="7" key="1">
    <citation type="journal article" date="2020" name="Stud. Mycol.">
        <title>101 Dothideomycetes genomes: A test case for predicting lifestyles and emergence of pathogens.</title>
        <authorList>
            <person name="Haridas S."/>
            <person name="Albert R."/>
            <person name="Binder M."/>
            <person name="Bloem J."/>
            <person name="LaButti K."/>
            <person name="Salamov A."/>
            <person name="Andreopoulos B."/>
            <person name="Baker S."/>
            <person name="Barry K."/>
            <person name="Bills G."/>
            <person name="Bluhm B."/>
            <person name="Cannon C."/>
            <person name="Castanera R."/>
            <person name="Culley D."/>
            <person name="Daum C."/>
            <person name="Ezra D."/>
            <person name="Gonzalez J."/>
            <person name="Henrissat B."/>
            <person name="Kuo A."/>
            <person name="Liang C."/>
            <person name="Lipzen A."/>
            <person name="Lutzoni F."/>
            <person name="Magnuson J."/>
            <person name="Mondo S."/>
            <person name="Nolan M."/>
            <person name="Ohm R."/>
            <person name="Pangilinan J."/>
            <person name="Park H.-J."/>
            <person name="Ramirez L."/>
            <person name="Alfaro M."/>
            <person name="Sun H."/>
            <person name="Tritt A."/>
            <person name="Yoshinaga Y."/>
            <person name="Zwiers L.-H."/>
            <person name="Turgeon B."/>
            <person name="Goodwin S."/>
            <person name="Spatafora J."/>
            <person name="Crous P."/>
            <person name="Grigoriev I."/>
        </authorList>
    </citation>
    <scope>NUCLEOTIDE SEQUENCE [LARGE SCALE GENOMIC DNA]</scope>
    <source>
        <strain evidence="7">CBS 304.66</strain>
    </source>
</reference>
<comment type="caution">
    <text evidence="6">The sequence shown here is derived from an EMBL/GenBank/DDBJ whole genome shotgun (WGS) entry which is preliminary data.</text>
</comment>
<feature type="signal peptide" evidence="3">
    <location>
        <begin position="1"/>
        <end position="25"/>
    </location>
</feature>
<dbReference type="InterPro" id="IPR005592">
    <property type="entry name" value="Mono/diacylglycerol_lipase_N"/>
</dbReference>
<protein>
    <submittedName>
        <fullName evidence="6">Alpha/beta-hydrolase</fullName>
    </submittedName>
</protein>
<dbReference type="InterPro" id="IPR002921">
    <property type="entry name" value="Fungal_lipase-type"/>
</dbReference>
<evidence type="ECO:0000313" key="6">
    <source>
        <dbReference type="EMBL" id="KAF2260576.1"/>
    </source>
</evidence>
<evidence type="ECO:0000259" key="4">
    <source>
        <dbReference type="Pfam" id="PF01764"/>
    </source>
</evidence>
<keyword evidence="2" id="KW-0378">Hydrolase</keyword>
<dbReference type="PANTHER" id="PTHR46640">
    <property type="entry name" value="TRIACYLGLYCEROL LIPASE, PUTATIVE (AFU_ORTHOLOGUE AFUA_6G06510)-RELATED"/>
    <property type="match status" value="1"/>
</dbReference>
<evidence type="ECO:0000256" key="3">
    <source>
        <dbReference type="SAM" id="SignalP"/>
    </source>
</evidence>
<evidence type="ECO:0000259" key="5">
    <source>
        <dbReference type="Pfam" id="PF03893"/>
    </source>
</evidence>
<sequence length="297" mass="32154">MLALQNLRRWRLFLAVLSWMGVVNGAPVDVEKRDVSASVFDQLQFFSQYSAAAYCLGNNNSPGTKITCPQGNCARVEAADTNTLTEFENSIKTDVTGFVATDTTNSLIVVSFRGSVSVRNWLTDANFPTTPTTICPGCRASSGFWSSWLEAEEAVLTAVQAARAQYPNFKVVSTGHSLGGALADLAAGVLRSRGIPCDLYTYGAPKIGGSTVSNYLSSTTNGTSYRVTHVDDPIPRLPPWLIGFRHISPEYYITSGNEEQPTPSDIMVYSGTLNFDGNEGDTGFDTDAHVNYFGHIM</sequence>
<dbReference type="Pfam" id="PF03893">
    <property type="entry name" value="Lipase3_N"/>
    <property type="match status" value="1"/>
</dbReference>
<dbReference type="Gene3D" id="3.40.50.1820">
    <property type="entry name" value="alpha/beta hydrolase"/>
    <property type="match status" value="1"/>
</dbReference>
<evidence type="ECO:0000256" key="1">
    <source>
        <dbReference type="ARBA" id="ARBA00022729"/>
    </source>
</evidence>
<feature type="domain" description="Fungal lipase-type" evidence="4">
    <location>
        <begin position="109"/>
        <end position="240"/>
    </location>
</feature>
<dbReference type="GO" id="GO:0016787">
    <property type="term" value="F:hydrolase activity"/>
    <property type="evidence" value="ECO:0007669"/>
    <property type="project" value="UniProtKB-KW"/>
</dbReference>
<accession>A0A9P4N6G5</accession>
<evidence type="ECO:0000313" key="7">
    <source>
        <dbReference type="Proteomes" id="UP000800093"/>
    </source>
</evidence>
<dbReference type="SUPFAM" id="SSF53474">
    <property type="entry name" value="alpha/beta-Hydrolases"/>
    <property type="match status" value="1"/>
</dbReference>
<dbReference type="GO" id="GO:0016042">
    <property type="term" value="P:lipid catabolic process"/>
    <property type="evidence" value="ECO:0007669"/>
    <property type="project" value="InterPro"/>
</dbReference>
<feature type="domain" description="Mono-/di-acylglycerol lipase N-terminal" evidence="5">
    <location>
        <begin position="26"/>
        <end position="81"/>
    </location>
</feature>
<dbReference type="InterPro" id="IPR029058">
    <property type="entry name" value="AB_hydrolase_fold"/>
</dbReference>
<evidence type="ECO:0000256" key="2">
    <source>
        <dbReference type="ARBA" id="ARBA00022801"/>
    </source>
</evidence>
<name>A0A9P4N6G5_9PLEO</name>
<dbReference type="OrthoDB" id="426718at2759"/>
<dbReference type="PANTHER" id="PTHR46640:SF1">
    <property type="entry name" value="FUNGAL LIPASE-LIKE DOMAIN-CONTAINING PROTEIN-RELATED"/>
    <property type="match status" value="1"/>
</dbReference>
<dbReference type="InterPro" id="IPR051299">
    <property type="entry name" value="AB_hydrolase_lip/est"/>
</dbReference>
<dbReference type="CDD" id="cd00519">
    <property type="entry name" value="Lipase_3"/>
    <property type="match status" value="1"/>
</dbReference>